<gene>
    <name evidence="10" type="ORF">A3G33_01960</name>
</gene>
<keyword evidence="5" id="KW-0671">Queuosine biosynthesis</keyword>
<dbReference type="PANTHER" id="PTHR30002:SF4">
    <property type="entry name" value="EPOXYQUEUOSINE REDUCTASE"/>
    <property type="match status" value="1"/>
</dbReference>
<dbReference type="InterPro" id="IPR013542">
    <property type="entry name" value="QueG_DUF1730"/>
</dbReference>
<keyword evidence="8" id="KW-0411">Iron-sulfur</keyword>
<dbReference type="GO" id="GO:0051539">
    <property type="term" value="F:4 iron, 4 sulfur cluster binding"/>
    <property type="evidence" value="ECO:0007669"/>
    <property type="project" value="UniProtKB-KW"/>
</dbReference>
<keyword evidence="2" id="KW-0963">Cytoplasm</keyword>
<dbReference type="GO" id="GO:0052693">
    <property type="term" value="F:epoxyqueuosine reductase activity"/>
    <property type="evidence" value="ECO:0007669"/>
    <property type="project" value="TreeGrafter"/>
</dbReference>
<name>A0A1G1KTL1_9BACT</name>
<evidence type="ECO:0000256" key="3">
    <source>
        <dbReference type="ARBA" id="ARBA00022694"/>
    </source>
</evidence>
<dbReference type="Proteomes" id="UP000178187">
    <property type="component" value="Unassembled WGS sequence"/>
</dbReference>
<dbReference type="Gene3D" id="3.30.70.20">
    <property type="match status" value="1"/>
</dbReference>
<evidence type="ECO:0000256" key="7">
    <source>
        <dbReference type="ARBA" id="ARBA00023004"/>
    </source>
</evidence>
<evidence type="ECO:0000256" key="5">
    <source>
        <dbReference type="ARBA" id="ARBA00022785"/>
    </source>
</evidence>
<evidence type="ECO:0000256" key="6">
    <source>
        <dbReference type="ARBA" id="ARBA00023002"/>
    </source>
</evidence>
<feature type="domain" description="4Fe-4S ferredoxin-type" evidence="9">
    <location>
        <begin position="261"/>
        <end position="293"/>
    </location>
</feature>
<dbReference type="PROSITE" id="PS51379">
    <property type="entry name" value="4FE4S_FER_2"/>
    <property type="match status" value="1"/>
</dbReference>
<dbReference type="AlphaFoldDB" id="A0A1G1KTL1"/>
<dbReference type="PANTHER" id="PTHR30002">
    <property type="entry name" value="EPOXYQUEUOSINE REDUCTASE"/>
    <property type="match status" value="1"/>
</dbReference>
<evidence type="ECO:0000256" key="8">
    <source>
        <dbReference type="ARBA" id="ARBA00023014"/>
    </source>
</evidence>
<dbReference type="SUPFAM" id="SSF46548">
    <property type="entry name" value="alpha-helical ferredoxin"/>
    <property type="match status" value="1"/>
</dbReference>
<protein>
    <submittedName>
        <fullName evidence="10">tRNA epoxyqueuosine(34) reductase QueG</fullName>
    </submittedName>
</protein>
<accession>A0A1G1KTL1</accession>
<dbReference type="GO" id="GO:0008616">
    <property type="term" value="P:tRNA queuosine(34) biosynthetic process"/>
    <property type="evidence" value="ECO:0007669"/>
    <property type="project" value="UniProtKB-KW"/>
</dbReference>
<keyword evidence="3" id="KW-0819">tRNA processing</keyword>
<keyword evidence="1" id="KW-0004">4Fe-4S</keyword>
<dbReference type="NCBIfam" id="TIGR00276">
    <property type="entry name" value="tRNA epoxyqueuosine(34) reductase QueG"/>
    <property type="match status" value="1"/>
</dbReference>
<sequence length="401" mass="44448">MSITSRQIKSLALDTGFDACGITNINISPHPNPLPKGEGKFPASPAGGQAGGEGMLVAEESYLKEWIRQGKHGGMHYLEEYPERQKKFFKEFPDAKNVIVLGVNYWTGGATVGATPRPPAGEAGVRPSSDKKRGQVLMPLYQNLSPFFDDSSTGQTHGSAPTNMVPSGRVARYAWGKDYHKIISEKLNKLIGKIKNVVAANRHACSLQTKNIHLETCVDTKPLLERSLAVEAGLGFIGRQSQLISPEFGPWLFLAEIVTNLQLEPDRPIEGNCGRCRKCIDQCPTGAIGENKSMDARKCIAYLTIEHKNEIPEELKPKIGDRIFGCDRCLEVCPYTSKQKETRWKEFKATSGAGSRLDLNELLAIKTNREYKEKFSDSAISRATRRQLLRNASIVIENFRK</sequence>
<dbReference type="InterPro" id="IPR017900">
    <property type="entry name" value="4Fe4S_Fe_S_CS"/>
</dbReference>
<keyword evidence="4" id="KW-0479">Metal-binding</keyword>
<organism evidence="10 11">
    <name type="scientific">Candidatus Danuiimicrobium aquiferis</name>
    <dbReference type="NCBI Taxonomy" id="1801832"/>
    <lineage>
        <taxon>Bacteria</taxon>
        <taxon>Pseudomonadati</taxon>
        <taxon>Candidatus Omnitrophota</taxon>
        <taxon>Candidatus Danuiimicrobium</taxon>
    </lineage>
</organism>
<evidence type="ECO:0000256" key="1">
    <source>
        <dbReference type="ARBA" id="ARBA00022485"/>
    </source>
</evidence>
<evidence type="ECO:0000256" key="2">
    <source>
        <dbReference type="ARBA" id="ARBA00022490"/>
    </source>
</evidence>
<dbReference type="Pfam" id="PF13484">
    <property type="entry name" value="Fer4_16"/>
    <property type="match status" value="1"/>
</dbReference>
<dbReference type="Pfam" id="PF08331">
    <property type="entry name" value="QueG_DUF1730"/>
    <property type="match status" value="1"/>
</dbReference>
<evidence type="ECO:0000256" key="4">
    <source>
        <dbReference type="ARBA" id="ARBA00022723"/>
    </source>
</evidence>
<keyword evidence="6" id="KW-0560">Oxidoreductase</keyword>
<evidence type="ECO:0000313" key="10">
    <source>
        <dbReference type="EMBL" id="OGW96102.1"/>
    </source>
</evidence>
<keyword evidence="7" id="KW-0408">Iron</keyword>
<comment type="caution">
    <text evidence="10">The sequence shown here is derived from an EMBL/GenBank/DDBJ whole genome shotgun (WGS) entry which is preliminary data.</text>
</comment>
<evidence type="ECO:0000313" key="11">
    <source>
        <dbReference type="Proteomes" id="UP000178187"/>
    </source>
</evidence>
<evidence type="ECO:0000259" key="9">
    <source>
        <dbReference type="PROSITE" id="PS51379"/>
    </source>
</evidence>
<dbReference type="InterPro" id="IPR017896">
    <property type="entry name" value="4Fe4S_Fe-S-bd"/>
</dbReference>
<proteinExistence type="predicted"/>
<reference evidence="10 11" key="1">
    <citation type="journal article" date="2016" name="Nat. Commun.">
        <title>Thousands of microbial genomes shed light on interconnected biogeochemical processes in an aquifer system.</title>
        <authorList>
            <person name="Anantharaman K."/>
            <person name="Brown C.T."/>
            <person name="Hug L.A."/>
            <person name="Sharon I."/>
            <person name="Castelle C.J."/>
            <person name="Probst A.J."/>
            <person name="Thomas B.C."/>
            <person name="Singh A."/>
            <person name="Wilkins M.J."/>
            <person name="Karaoz U."/>
            <person name="Brodie E.L."/>
            <person name="Williams K.H."/>
            <person name="Hubbard S.S."/>
            <person name="Banfield J.F."/>
        </authorList>
    </citation>
    <scope>NUCLEOTIDE SEQUENCE [LARGE SCALE GENOMIC DNA]</scope>
</reference>
<dbReference type="GO" id="GO:0046872">
    <property type="term" value="F:metal ion binding"/>
    <property type="evidence" value="ECO:0007669"/>
    <property type="project" value="UniProtKB-KW"/>
</dbReference>
<dbReference type="PROSITE" id="PS00198">
    <property type="entry name" value="4FE4S_FER_1"/>
    <property type="match status" value="1"/>
</dbReference>
<dbReference type="InterPro" id="IPR004453">
    <property type="entry name" value="QueG"/>
</dbReference>
<dbReference type="EMBL" id="MHFR01000053">
    <property type="protein sequence ID" value="OGW96102.1"/>
    <property type="molecule type" value="Genomic_DNA"/>
</dbReference>